<evidence type="ECO:0000313" key="15">
    <source>
        <dbReference type="Proteomes" id="UP000730739"/>
    </source>
</evidence>
<protein>
    <recommendedName>
        <fullName evidence="5">Beta-ketoadipyl-CoA thiolase</fullName>
        <ecNumber evidence="4">2.3.1.174</ecNumber>
    </recommendedName>
    <alternativeName>
        <fullName evidence="9">3-oxoadipyl-CoA thiolase</fullName>
    </alternativeName>
</protein>
<dbReference type="EC" id="2.3.1.174" evidence="4"/>
<accession>A0ABS4QU08</accession>
<keyword evidence="6 11" id="KW-0808">Transferase</keyword>
<comment type="function">
    <text evidence="1">Catalyzes thiolytic cleavage of beta-ketoadipyl-CoA to succinyl-CoA and acetyl-CoA.</text>
</comment>
<dbReference type="InterPro" id="IPR016039">
    <property type="entry name" value="Thiolase-like"/>
</dbReference>
<sequence>MREAYICDYIRTPIGRFGGSLAMVRADDLGAIPLKALMERNGAVDWQAVDDVIFGCANQAGEDNRNVARMSLLLAGLPVSVSGTTINRLCGSGMDAVIAAARAIKSGEAELMIAGGVESMSRAPFVLPKAESAFSRHAEIHDTTIGWRFVNPLMKAQYGVDSMPETGENVAEDYHVSREDQDAFALRSQAKAAAAQENGRLAREIVPMTIPQRKGEPVVVEKDEHPRATTMEALARLKAPFRAGGSVTAGNASGVNDGAAALLIASEEAAKKHGLTPIARILGGATAGVPPRIMGIGPAPASQKLMARLGMTEDQFDVVELNEAFASQGLAVLRELGIADADPRVNRNGGAIALGHPLGMSGARITGTAALELGETGGRYSLSMMCIGVGQGIAVALERV</sequence>
<comment type="pathway">
    <text evidence="2">Aromatic compound metabolism; beta-ketoadipate pathway; acetyl-CoA and succinyl-CoA from 3-oxoadipate: step 2/2.</text>
</comment>
<dbReference type="PIRSF" id="PIRSF000429">
    <property type="entry name" value="Ac-CoA_Ac_transf"/>
    <property type="match status" value="1"/>
</dbReference>
<dbReference type="Gene3D" id="3.40.47.10">
    <property type="match status" value="1"/>
</dbReference>
<comment type="similarity">
    <text evidence="3 11">Belongs to the thiolase-like superfamily. Thiolase family.</text>
</comment>
<evidence type="ECO:0000256" key="4">
    <source>
        <dbReference type="ARBA" id="ARBA00012233"/>
    </source>
</evidence>
<dbReference type="RefSeq" id="WP_209600410.1">
    <property type="nucleotide sequence ID" value="NZ_JAGILA010000001.1"/>
</dbReference>
<dbReference type="Pfam" id="PF02803">
    <property type="entry name" value="Thiolase_C"/>
    <property type="match status" value="1"/>
</dbReference>
<evidence type="ECO:0000313" key="14">
    <source>
        <dbReference type="EMBL" id="MBP2234145.1"/>
    </source>
</evidence>
<comment type="caution">
    <text evidence="14">The sequence shown here is derived from an EMBL/GenBank/DDBJ whole genome shotgun (WGS) entry which is preliminary data.</text>
</comment>
<feature type="domain" description="Thiolase C-terminal" evidence="13">
    <location>
        <begin position="276"/>
        <end position="399"/>
    </location>
</feature>
<evidence type="ECO:0000256" key="7">
    <source>
        <dbReference type="ARBA" id="ARBA00022797"/>
    </source>
</evidence>
<evidence type="ECO:0000256" key="2">
    <source>
        <dbReference type="ARBA" id="ARBA00005071"/>
    </source>
</evidence>
<keyword evidence="7" id="KW-0058">Aromatic hydrocarbons catabolism</keyword>
<evidence type="ECO:0000256" key="9">
    <source>
        <dbReference type="ARBA" id="ARBA00041222"/>
    </source>
</evidence>
<dbReference type="Pfam" id="PF00108">
    <property type="entry name" value="Thiolase_N"/>
    <property type="match status" value="1"/>
</dbReference>
<dbReference type="CDD" id="cd00751">
    <property type="entry name" value="thiolase"/>
    <property type="match status" value="1"/>
</dbReference>
<evidence type="ECO:0000259" key="12">
    <source>
        <dbReference type="Pfam" id="PF00108"/>
    </source>
</evidence>
<evidence type="ECO:0000256" key="1">
    <source>
        <dbReference type="ARBA" id="ARBA00003720"/>
    </source>
</evidence>
<evidence type="ECO:0000256" key="8">
    <source>
        <dbReference type="ARBA" id="ARBA00023315"/>
    </source>
</evidence>
<dbReference type="Proteomes" id="UP000730739">
    <property type="component" value="Unassembled WGS sequence"/>
</dbReference>
<organism evidence="14 15">
    <name type="scientific">Sinorhizobium kostiense</name>
    <dbReference type="NCBI Taxonomy" id="76747"/>
    <lineage>
        <taxon>Bacteria</taxon>
        <taxon>Pseudomonadati</taxon>
        <taxon>Pseudomonadota</taxon>
        <taxon>Alphaproteobacteria</taxon>
        <taxon>Hyphomicrobiales</taxon>
        <taxon>Rhizobiaceae</taxon>
        <taxon>Sinorhizobium/Ensifer group</taxon>
        <taxon>Sinorhizobium</taxon>
    </lineage>
</organism>
<evidence type="ECO:0000256" key="10">
    <source>
        <dbReference type="ARBA" id="ARBA00048527"/>
    </source>
</evidence>
<dbReference type="NCBIfam" id="NF006551">
    <property type="entry name" value="PRK09050.1"/>
    <property type="match status" value="1"/>
</dbReference>
<reference evidence="14 15" key="1">
    <citation type="submission" date="2021-03" db="EMBL/GenBank/DDBJ databases">
        <title>Genomic Encyclopedia of Type Strains, Phase IV (KMG-IV): sequencing the most valuable type-strain genomes for metagenomic binning, comparative biology and taxonomic classification.</title>
        <authorList>
            <person name="Goeker M."/>
        </authorList>
    </citation>
    <scope>NUCLEOTIDE SEQUENCE [LARGE SCALE GENOMIC DNA]</scope>
    <source>
        <strain evidence="14 15">DSM 13372</strain>
    </source>
</reference>
<name>A0ABS4QU08_9HYPH</name>
<evidence type="ECO:0000256" key="5">
    <source>
        <dbReference type="ARBA" id="ARBA00016181"/>
    </source>
</evidence>
<dbReference type="InterPro" id="IPR020616">
    <property type="entry name" value="Thiolase_N"/>
</dbReference>
<dbReference type="SUPFAM" id="SSF53901">
    <property type="entry name" value="Thiolase-like"/>
    <property type="match status" value="2"/>
</dbReference>
<evidence type="ECO:0000259" key="13">
    <source>
        <dbReference type="Pfam" id="PF02803"/>
    </source>
</evidence>
<dbReference type="PANTHER" id="PTHR18919">
    <property type="entry name" value="ACETYL-COA C-ACYLTRANSFERASE"/>
    <property type="match status" value="1"/>
</dbReference>
<dbReference type="InterPro" id="IPR012793">
    <property type="entry name" value="PcaF"/>
</dbReference>
<evidence type="ECO:0000256" key="11">
    <source>
        <dbReference type="RuleBase" id="RU003557"/>
    </source>
</evidence>
<dbReference type="InterPro" id="IPR020617">
    <property type="entry name" value="Thiolase_C"/>
</dbReference>
<evidence type="ECO:0000256" key="6">
    <source>
        <dbReference type="ARBA" id="ARBA00022679"/>
    </source>
</evidence>
<dbReference type="PANTHER" id="PTHR18919:SF107">
    <property type="entry name" value="ACETYL-COA ACETYLTRANSFERASE, CYTOSOLIC"/>
    <property type="match status" value="1"/>
</dbReference>
<dbReference type="GO" id="GO:0003988">
    <property type="term" value="F:acetyl-CoA C-acyltransferase activity"/>
    <property type="evidence" value="ECO:0007669"/>
    <property type="project" value="UniProtKB-EC"/>
</dbReference>
<keyword evidence="15" id="KW-1185">Reference proteome</keyword>
<dbReference type="InterPro" id="IPR020613">
    <property type="entry name" value="Thiolase_CS"/>
</dbReference>
<dbReference type="PROSITE" id="PS00737">
    <property type="entry name" value="THIOLASE_2"/>
    <property type="match status" value="1"/>
</dbReference>
<evidence type="ECO:0000256" key="3">
    <source>
        <dbReference type="ARBA" id="ARBA00010982"/>
    </source>
</evidence>
<feature type="domain" description="Thiolase N-terminal" evidence="12">
    <location>
        <begin position="5"/>
        <end position="268"/>
    </location>
</feature>
<dbReference type="EMBL" id="JAGILA010000001">
    <property type="protein sequence ID" value="MBP2234145.1"/>
    <property type="molecule type" value="Genomic_DNA"/>
</dbReference>
<proteinExistence type="inferred from homology"/>
<keyword evidence="8 11" id="KW-0012">Acyltransferase</keyword>
<comment type="catalytic activity">
    <reaction evidence="10">
        <text>succinyl-CoA + acetyl-CoA = 3-oxoadipyl-CoA + CoA</text>
        <dbReference type="Rhea" id="RHEA:19481"/>
        <dbReference type="ChEBI" id="CHEBI:57287"/>
        <dbReference type="ChEBI" id="CHEBI:57288"/>
        <dbReference type="ChEBI" id="CHEBI:57292"/>
        <dbReference type="ChEBI" id="CHEBI:57348"/>
        <dbReference type="EC" id="2.3.1.174"/>
    </reaction>
</comment>
<dbReference type="InterPro" id="IPR020615">
    <property type="entry name" value="Thiolase_acyl_enz_int_AS"/>
</dbReference>
<dbReference type="InterPro" id="IPR002155">
    <property type="entry name" value="Thiolase"/>
</dbReference>
<gene>
    <name evidence="14" type="ORF">J2Z31_000635</name>
</gene>
<dbReference type="NCBIfam" id="TIGR02430">
    <property type="entry name" value="pcaF"/>
    <property type="match status" value="1"/>
</dbReference>
<dbReference type="PROSITE" id="PS00098">
    <property type="entry name" value="THIOLASE_1"/>
    <property type="match status" value="1"/>
</dbReference>
<dbReference type="NCBIfam" id="TIGR01930">
    <property type="entry name" value="AcCoA-C-Actrans"/>
    <property type="match status" value="1"/>
</dbReference>